<evidence type="ECO:0000313" key="2">
    <source>
        <dbReference type="EMBL" id="MBP5857302.1"/>
    </source>
</evidence>
<dbReference type="InterPro" id="IPR025484">
    <property type="entry name" value="DUF4376"/>
</dbReference>
<dbReference type="EMBL" id="JAGMWN010000004">
    <property type="protein sequence ID" value="MBP5857302.1"/>
    <property type="molecule type" value="Genomic_DNA"/>
</dbReference>
<proteinExistence type="predicted"/>
<evidence type="ECO:0000313" key="3">
    <source>
        <dbReference type="Proteomes" id="UP000672602"/>
    </source>
</evidence>
<dbReference type="Proteomes" id="UP000672602">
    <property type="component" value="Unassembled WGS sequence"/>
</dbReference>
<name>A0A8J7S8F6_9PROT</name>
<evidence type="ECO:0000259" key="1">
    <source>
        <dbReference type="Pfam" id="PF14301"/>
    </source>
</evidence>
<accession>A0A8J7S8F6</accession>
<comment type="caution">
    <text evidence="2">The sequence shown here is derived from an EMBL/GenBank/DDBJ whole genome shotgun (WGS) entry which is preliminary data.</text>
</comment>
<feature type="domain" description="DUF4376" evidence="1">
    <location>
        <begin position="104"/>
        <end position="218"/>
    </location>
</feature>
<keyword evidence="3" id="KW-1185">Reference proteome</keyword>
<sequence length="225" mass="23933">MTTKTVYQTDADGYLLAPLVLDASDRDPMEPARWLLPAGAVEEAPPEPQSGAIARWTGSAWEQIEDHRGETVYDQETGAASTILAPGPLPAGVAATPPEPTLQERCDAVDALRDSKIAGGFTFGGTAFQTDPNSVKRIAGTASAAHIAITLDGAEAGDLRWADPDSDFVWIATDNSLVEMDAPTAIAFGKAYLAFERRLVFAASAIKARLRDGEDFDIETAAEWP</sequence>
<organism evidence="2 3">
    <name type="scientific">Marivibrio halodurans</name>
    <dbReference type="NCBI Taxonomy" id="2039722"/>
    <lineage>
        <taxon>Bacteria</taxon>
        <taxon>Pseudomonadati</taxon>
        <taxon>Pseudomonadota</taxon>
        <taxon>Alphaproteobacteria</taxon>
        <taxon>Rhodospirillales</taxon>
        <taxon>Rhodospirillaceae</taxon>
        <taxon>Marivibrio</taxon>
    </lineage>
</organism>
<dbReference type="Pfam" id="PF14301">
    <property type="entry name" value="DUF4376"/>
    <property type="match status" value="1"/>
</dbReference>
<reference evidence="2" key="1">
    <citation type="submission" date="2021-04" db="EMBL/GenBank/DDBJ databases">
        <authorList>
            <person name="Zhang D.-C."/>
        </authorList>
    </citation>
    <scope>NUCLEOTIDE SEQUENCE</scope>
    <source>
        <strain evidence="2">CGMCC 1.15697</strain>
    </source>
</reference>
<dbReference type="AlphaFoldDB" id="A0A8J7S8F6"/>
<dbReference type="RefSeq" id="WP_210681892.1">
    <property type="nucleotide sequence ID" value="NZ_JAGMWN010000004.1"/>
</dbReference>
<gene>
    <name evidence="2" type="ORF">KAJ83_09800</name>
</gene>
<protein>
    <submittedName>
        <fullName evidence="2">DUF4376 domain-containing protein</fullName>
    </submittedName>
</protein>